<gene>
    <name evidence="10" type="ORF">JFN91_15530</name>
</gene>
<dbReference type="InterPro" id="IPR003856">
    <property type="entry name" value="LPS_length_determ_N"/>
</dbReference>
<dbReference type="InterPro" id="IPR032807">
    <property type="entry name" value="GNVR"/>
</dbReference>
<evidence type="ECO:0000256" key="6">
    <source>
        <dbReference type="SAM" id="Coils"/>
    </source>
</evidence>
<name>A0ABS0YH80_9BACT</name>
<feature type="coiled-coil region" evidence="6">
    <location>
        <begin position="366"/>
        <end position="400"/>
    </location>
</feature>
<dbReference type="Pfam" id="PF02706">
    <property type="entry name" value="Wzz"/>
    <property type="match status" value="1"/>
</dbReference>
<evidence type="ECO:0000256" key="3">
    <source>
        <dbReference type="ARBA" id="ARBA00022692"/>
    </source>
</evidence>
<dbReference type="InterPro" id="IPR050445">
    <property type="entry name" value="Bact_polysacc_biosynth/exp"/>
</dbReference>
<accession>A0ABS0YH80</accession>
<keyword evidence="11" id="KW-1185">Reference proteome</keyword>
<dbReference type="PANTHER" id="PTHR32309:SF13">
    <property type="entry name" value="FERRIC ENTEROBACTIN TRANSPORT PROTEIN FEPE"/>
    <property type="match status" value="1"/>
</dbReference>
<evidence type="ECO:0000259" key="9">
    <source>
        <dbReference type="Pfam" id="PF13807"/>
    </source>
</evidence>
<keyword evidence="3 7" id="KW-0812">Transmembrane</keyword>
<keyword evidence="6" id="KW-0175">Coiled coil</keyword>
<evidence type="ECO:0000256" key="2">
    <source>
        <dbReference type="ARBA" id="ARBA00022475"/>
    </source>
</evidence>
<evidence type="ECO:0000259" key="8">
    <source>
        <dbReference type="Pfam" id="PF02706"/>
    </source>
</evidence>
<feature type="domain" description="Polysaccharide chain length determinant N-terminal" evidence="8">
    <location>
        <begin position="17"/>
        <end position="107"/>
    </location>
</feature>
<evidence type="ECO:0000256" key="4">
    <source>
        <dbReference type="ARBA" id="ARBA00022989"/>
    </source>
</evidence>
<organism evidence="10 11">
    <name type="scientific">Geomonas anaerohicana</name>
    <dbReference type="NCBI Taxonomy" id="2798583"/>
    <lineage>
        <taxon>Bacteria</taxon>
        <taxon>Pseudomonadati</taxon>
        <taxon>Thermodesulfobacteriota</taxon>
        <taxon>Desulfuromonadia</taxon>
        <taxon>Geobacterales</taxon>
        <taxon>Geobacteraceae</taxon>
        <taxon>Geomonas</taxon>
    </lineage>
</organism>
<evidence type="ECO:0000256" key="1">
    <source>
        <dbReference type="ARBA" id="ARBA00004651"/>
    </source>
</evidence>
<protein>
    <submittedName>
        <fullName evidence="10">GumC family protein</fullName>
    </submittedName>
</protein>
<keyword evidence="4 7" id="KW-1133">Transmembrane helix</keyword>
<evidence type="ECO:0000256" key="5">
    <source>
        <dbReference type="ARBA" id="ARBA00023136"/>
    </source>
</evidence>
<dbReference type="PANTHER" id="PTHR32309">
    <property type="entry name" value="TYROSINE-PROTEIN KINASE"/>
    <property type="match status" value="1"/>
</dbReference>
<dbReference type="Pfam" id="PF13807">
    <property type="entry name" value="GNVR"/>
    <property type="match status" value="1"/>
</dbReference>
<evidence type="ECO:0000256" key="7">
    <source>
        <dbReference type="SAM" id="Phobius"/>
    </source>
</evidence>
<dbReference type="RefSeq" id="WP_199390099.1">
    <property type="nucleotide sequence ID" value="NZ_JAEMHL010000008.1"/>
</dbReference>
<dbReference type="EMBL" id="JAEMHL010000008">
    <property type="protein sequence ID" value="MBJ6751626.1"/>
    <property type="molecule type" value="Genomic_DNA"/>
</dbReference>
<feature type="transmembrane region" description="Helical" evidence="7">
    <location>
        <begin position="28"/>
        <end position="51"/>
    </location>
</feature>
<keyword evidence="2" id="KW-1003">Cell membrane</keyword>
<dbReference type="Proteomes" id="UP000614714">
    <property type="component" value="Unassembled WGS sequence"/>
</dbReference>
<proteinExistence type="predicted"/>
<comment type="caution">
    <text evidence="10">The sequence shown here is derived from an EMBL/GenBank/DDBJ whole genome shotgun (WGS) entry which is preliminary data.</text>
</comment>
<feature type="domain" description="Tyrosine-protein kinase G-rich" evidence="9">
    <location>
        <begin position="380"/>
        <end position="458"/>
    </location>
</feature>
<keyword evidence="5 7" id="KW-0472">Membrane</keyword>
<comment type="subcellular location">
    <subcellularLocation>
        <location evidence="1">Cell membrane</location>
        <topology evidence="1">Multi-pass membrane protein</topology>
    </subcellularLocation>
</comment>
<sequence length="485" mass="55007">MEMDSRQVLVNTKTAVRYVGLVFKNKRILVTSFIVVFMLAVFVALLIQPLYEAKSTVLIKMGREYLARPEIGERIAAPTMAINQDGLISSELQILSSKELRDKVVKEISAFKLYPDLITMTDVNIEDLAETRLERTLKLNKVKNSNVIEIAYEHADPEIAAKVVNSFVDYFRDKHLQVFREPQSTFLQQQLEMYTEKLRTSEQDLEAFKSENDVYSLGEQRTLLLQQKQELDAALKSNDNQIRELQKKVAVLKSQLHTVYKSRDSYVPPERSLDIQDAKAKLLGLLLEDQRLSKKYTPSSKLIINSKNEIEIVKNYINELEADANNKAKTGNQVYLDLYKDFLASSATLQASVAKGTSVRAQLQEIKNSLASINRGEQRLESLKREKAMNEKNYQNYLDRVEESRMLEEMNRQKLANISVIQTAAVPVVPSTSSRLKIIALGFVSGIFVAIGAVLLKEKSDQTFSTPEKVELVSGLPVFVSIPYN</sequence>
<feature type="transmembrane region" description="Helical" evidence="7">
    <location>
        <begin position="438"/>
        <end position="456"/>
    </location>
</feature>
<evidence type="ECO:0000313" key="10">
    <source>
        <dbReference type="EMBL" id="MBJ6751626.1"/>
    </source>
</evidence>
<evidence type="ECO:0000313" key="11">
    <source>
        <dbReference type="Proteomes" id="UP000614714"/>
    </source>
</evidence>
<reference evidence="10 11" key="1">
    <citation type="submission" date="2020-12" db="EMBL/GenBank/DDBJ databases">
        <title>Geomonas sp. Red421, isolated from paddy soil.</title>
        <authorList>
            <person name="Xu Z."/>
            <person name="Zhang Z."/>
            <person name="Masuda Y."/>
            <person name="Itoh H."/>
            <person name="Senoo K."/>
        </authorList>
    </citation>
    <scope>NUCLEOTIDE SEQUENCE [LARGE SCALE GENOMIC DNA]</scope>
    <source>
        <strain evidence="10 11">Red421</strain>
    </source>
</reference>
<feature type="coiled-coil region" evidence="6">
    <location>
        <begin position="191"/>
        <end position="255"/>
    </location>
</feature>